<evidence type="ECO:0000313" key="2">
    <source>
        <dbReference type="EMBL" id="SOD64729.1"/>
    </source>
</evidence>
<evidence type="ECO:0008006" key="4">
    <source>
        <dbReference type="Google" id="ProtNLM"/>
    </source>
</evidence>
<keyword evidence="1" id="KW-0732">Signal</keyword>
<dbReference type="EMBL" id="OCNE01000019">
    <property type="protein sequence ID" value="SOD64729.1"/>
    <property type="molecule type" value="Genomic_DNA"/>
</dbReference>
<accession>A0A286E1G8</accession>
<dbReference type="RefSeq" id="WP_097233157.1">
    <property type="nucleotide sequence ID" value="NZ_OCNE01000019.1"/>
</dbReference>
<evidence type="ECO:0000313" key="3">
    <source>
        <dbReference type="Proteomes" id="UP000219072"/>
    </source>
</evidence>
<keyword evidence="3" id="KW-1185">Reference proteome</keyword>
<protein>
    <recommendedName>
        <fullName evidence="4">Secreted protein</fullName>
    </recommendedName>
</protein>
<proteinExistence type="predicted"/>
<dbReference type="Proteomes" id="UP000219072">
    <property type="component" value="Unassembled WGS sequence"/>
</dbReference>
<dbReference type="AlphaFoldDB" id="A0A286E1G8"/>
<dbReference type="OrthoDB" id="3872455at2"/>
<evidence type="ECO:0000256" key="1">
    <source>
        <dbReference type="SAM" id="SignalP"/>
    </source>
</evidence>
<sequence length="124" mass="12299">MTQFPRAARTLRLASLTATATGAVLAVGAGTASAEVLPSDPANALGTTAEVTGGSLQSAVDPVLDLRLYPLAETGTDPLSNTVGTQVADFQPVSTGLLTDQLSEGASTRQLLGGLPLVGPVLAG</sequence>
<gene>
    <name evidence="2" type="ORF">SAMN06297387_11950</name>
</gene>
<feature type="signal peptide" evidence="1">
    <location>
        <begin position="1"/>
        <end position="34"/>
    </location>
</feature>
<feature type="chain" id="PRO_5013239155" description="Secreted protein" evidence="1">
    <location>
        <begin position="35"/>
        <end position="124"/>
    </location>
</feature>
<name>A0A286E1G8_9ACTN</name>
<reference evidence="2 3" key="1">
    <citation type="submission" date="2017-09" db="EMBL/GenBank/DDBJ databases">
        <authorList>
            <person name="Ehlers B."/>
            <person name="Leendertz F.H."/>
        </authorList>
    </citation>
    <scope>NUCLEOTIDE SEQUENCE [LARGE SCALE GENOMIC DNA]</scope>
    <source>
        <strain evidence="2 3">CGMCC 4.7095</strain>
    </source>
</reference>
<organism evidence="2 3">
    <name type="scientific">Streptomyces zhaozhouensis</name>
    <dbReference type="NCBI Taxonomy" id="1300267"/>
    <lineage>
        <taxon>Bacteria</taxon>
        <taxon>Bacillati</taxon>
        <taxon>Actinomycetota</taxon>
        <taxon>Actinomycetes</taxon>
        <taxon>Kitasatosporales</taxon>
        <taxon>Streptomycetaceae</taxon>
        <taxon>Streptomyces</taxon>
    </lineage>
</organism>